<evidence type="ECO:0000259" key="15">
    <source>
        <dbReference type="PROSITE" id="PS51751"/>
    </source>
</evidence>
<keyword evidence="7" id="KW-0756">Sterol biosynthesis</keyword>
<evidence type="ECO:0000256" key="14">
    <source>
        <dbReference type="SAM" id="Phobius"/>
    </source>
</evidence>
<keyword evidence="3" id="KW-0444">Lipid biosynthesis</keyword>
<dbReference type="GeneID" id="100371931"/>
<evidence type="ECO:0000256" key="7">
    <source>
        <dbReference type="ARBA" id="ARBA00023011"/>
    </source>
</evidence>
<keyword evidence="16" id="KW-1185">Reference proteome</keyword>
<keyword evidence="4 13" id="KW-0812">Transmembrane</keyword>
<comment type="subcellular location">
    <subcellularLocation>
        <location evidence="1">Membrane</location>
        <topology evidence="1">Multi-pass membrane protein</topology>
    </subcellularLocation>
</comment>
<evidence type="ECO:0000256" key="2">
    <source>
        <dbReference type="ARBA" id="ARBA00008337"/>
    </source>
</evidence>
<feature type="domain" description="EXPERA" evidence="15">
    <location>
        <begin position="63"/>
        <end position="206"/>
    </location>
</feature>
<dbReference type="RefSeq" id="XP_002738369.1">
    <property type="nucleotide sequence ID" value="XM_002738323.2"/>
</dbReference>
<accession>A0ABM0GVQ5</accession>
<reference evidence="17" key="1">
    <citation type="submission" date="2025-08" db="UniProtKB">
        <authorList>
            <consortium name="RefSeq"/>
        </authorList>
    </citation>
    <scope>IDENTIFICATION</scope>
    <source>
        <tissue evidence="17">Testes</tissue>
    </source>
</reference>
<evidence type="ECO:0000313" key="16">
    <source>
        <dbReference type="Proteomes" id="UP000694865"/>
    </source>
</evidence>
<dbReference type="PANTHER" id="PTHR14207:SF0">
    <property type="entry name" value="3-BETA-HYDROXYSTEROID-DELTA(8),DELTA(7)-ISOMERASE"/>
    <property type="match status" value="1"/>
</dbReference>
<sequence>MEETDNSSSHPYYPRDLLIPHFKANELSQVQLLITVFGTFAVVFIATWLYSGTLKRRLPISISQRLVICWFALCGCIHSVLEGYFGIYHSVIAGDQNILSQLWKEYGKGDSRYIISDNFTVCMENITAWFEGPGCFLVAYALLNRKSYRYVAQMLVSMGQLYGCTLYFVTEVRDGFIHSKMWHPLYFWFYFVFLNMFWMVIPFCMIVQAASHLIGAQAARDAENTKGKNSKKRK</sequence>
<dbReference type="Pfam" id="PF05241">
    <property type="entry name" value="EBP"/>
    <property type="match status" value="1"/>
</dbReference>
<proteinExistence type="inferred from homology"/>
<feature type="transmembrane region" description="Helical" evidence="14">
    <location>
        <begin position="188"/>
        <end position="210"/>
    </location>
</feature>
<evidence type="ECO:0000256" key="10">
    <source>
        <dbReference type="ARBA" id="ARBA00023166"/>
    </source>
</evidence>
<dbReference type="PROSITE" id="PS51751">
    <property type="entry name" value="EXPERA"/>
    <property type="match status" value="1"/>
</dbReference>
<keyword evidence="9 13" id="KW-0472">Membrane</keyword>
<evidence type="ECO:0000256" key="4">
    <source>
        <dbReference type="ARBA" id="ARBA00022692"/>
    </source>
</evidence>
<feature type="transmembrane region" description="Helical" evidence="14">
    <location>
        <begin position="30"/>
        <end position="50"/>
    </location>
</feature>
<dbReference type="Proteomes" id="UP000694865">
    <property type="component" value="Unplaced"/>
</dbReference>
<name>A0ABM0GVQ5_SACKO</name>
<keyword evidence="12" id="KW-0413">Isomerase</keyword>
<keyword evidence="10" id="KW-1207">Sterol metabolism</keyword>
<dbReference type="InterPro" id="IPR007905">
    <property type="entry name" value="EBP"/>
</dbReference>
<evidence type="ECO:0000256" key="9">
    <source>
        <dbReference type="ARBA" id="ARBA00023136"/>
    </source>
</evidence>
<keyword evidence="6 13" id="KW-1133">Transmembrane helix</keyword>
<evidence type="ECO:0000256" key="6">
    <source>
        <dbReference type="ARBA" id="ARBA00022989"/>
    </source>
</evidence>
<feature type="transmembrane region" description="Helical" evidence="14">
    <location>
        <begin position="150"/>
        <end position="168"/>
    </location>
</feature>
<keyword evidence="11" id="KW-0753">Steroid metabolism</keyword>
<evidence type="ECO:0000256" key="12">
    <source>
        <dbReference type="ARBA" id="ARBA00023235"/>
    </source>
</evidence>
<feature type="transmembrane region" description="Helical" evidence="14">
    <location>
        <begin position="62"/>
        <end position="81"/>
    </location>
</feature>
<protein>
    <submittedName>
        <fullName evidence="17">3-beta-hydroxysteroid-Delta(8), Delta(7)-isomerase-like</fullName>
    </submittedName>
</protein>
<evidence type="ECO:0000313" key="17">
    <source>
        <dbReference type="RefSeq" id="XP_002738369.1"/>
    </source>
</evidence>
<feature type="transmembrane region" description="Helical" evidence="14">
    <location>
        <begin position="126"/>
        <end position="143"/>
    </location>
</feature>
<evidence type="ECO:0000256" key="5">
    <source>
        <dbReference type="ARBA" id="ARBA00022955"/>
    </source>
</evidence>
<dbReference type="InterPro" id="IPR033118">
    <property type="entry name" value="EXPERA"/>
</dbReference>
<evidence type="ECO:0000256" key="3">
    <source>
        <dbReference type="ARBA" id="ARBA00022516"/>
    </source>
</evidence>
<dbReference type="PANTHER" id="PTHR14207">
    <property type="entry name" value="STEROL ISOMERASE"/>
    <property type="match status" value="1"/>
</dbReference>
<evidence type="ECO:0000256" key="8">
    <source>
        <dbReference type="ARBA" id="ARBA00023098"/>
    </source>
</evidence>
<comment type="similarity">
    <text evidence="2">Belongs to the EBP family.</text>
</comment>
<evidence type="ECO:0000256" key="11">
    <source>
        <dbReference type="ARBA" id="ARBA00023221"/>
    </source>
</evidence>
<evidence type="ECO:0000256" key="13">
    <source>
        <dbReference type="PROSITE-ProRule" id="PRU01087"/>
    </source>
</evidence>
<keyword evidence="5" id="KW-0752">Steroid biosynthesis</keyword>
<evidence type="ECO:0000256" key="1">
    <source>
        <dbReference type="ARBA" id="ARBA00004141"/>
    </source>
</evidence>
<gene>
    <name evidence="17" type="primary">LOC100371931</name>
</gene>
<keyword evidence="8" id="KW-0443">Lipid metabolism</keyword>
<organism evidence="16 17">
    <name type="scientific">Saccoglossus kowalevskii</name>
    <name type="common">Acorn worm</name>
    <dbReference type="NCBI Taxonomy" id="10224"/>
    <lineage>
        <taxon>Eukaryota</taxon>
        <taxon>Metazoa</taxon>
        <taxon>Hemichordata</taxon>
        <taxon>Enteropneusta</taxon>
        <taxon>Harrimaniidae</taxon>
        <taxon>Saccoglossus</taxon>
    </lineage>
</organism>